<gene>
    <name evidence="1" type="ORF">SNAT2548_LOCUS34563</name>
</gene>
<dbReference type="OrthoDB" id="10630141at2759"/>
<evidence type="ECO:0000313" key="1">
    <source>
        <dbReference type="EMBL" id="CAE7607888.1"/>
    </source>
</evidence>
<dbReference type="EMBL" id="CAJNDS010002815">
    <property type="protein sequence ID" value="CAE7607888.1"/>
    <property type="molecule type" value="Genomic_DNA"/>
</dbReference>
<dbReference type="AlphaFoldDB" id="A0A812VA99"/>
<keyword evidence="2" id="KW-1185">Reference proteome</keyword>
<evidence type="ECO:0000313" key="2">
    <source>
        <dbReference type="Proteomes" id="UP000604046"/>
    </source>
</evidence>
<dbReference type="Proteomes" id="UP000604046">
    <property type="component" value="Unassembled WGS sequence"/>
</dbReference>
<reference evidence="1" key="1">
    <citation type="submission" date="2021-02" db="EMBL/GenBank/DDBJ databases">
        <authorList>
            <person name="Dougan E. K."/>
            <person name="Rhodes N."/>
            <person name="Thang M."/>
            <person name="Chan C."/>
        </authorList>
    </citation>
    <scope>NUCLEOTIDE SEQUENCE</scope>
</reference>
<sequence length="359" mass="40590">MSPVQPSSNRQPSEEVLGHMRTYILLLAMAEKLHKIARQLQAWRELHIEVAPRRLCMEALCDGKEVLQILEAGAFRKNPERGRYVADDNFANELFDMYLESGKAVHAATLLADGSWEQSEQGALGKLVAIVDLLTGQWRSESKPFFWEAAKFLRGCGESVAARVQALCEDKITKCVQSWGSCASRHPAGPTRDTLWLVLRLHCLASARTSTHTIASDPVVMSFHSLLTKSKYGYDFPGHSDLFREVDNQYFWEYLVGLFHNDAEVVARRALPQGPDWRPHLEDLVGQHVQKKPAVALPLLEDEPRLRRAFEGHLSQYLKAGGTSSDLHQVLKKYPWLADESDELRKNKELRQAIPGQRS</sequence>
<organism evidence="1 2">
    <name type="scientific">Symbiodinium natans</name>
    <dbReference type="NCBI Taxonomy" id="878477"/>
    <lineage>
        <taxon>Eukaryota</taxon>
        <taxon>Sar</taxon>
        <taxon>Alveolata</taxon>
        <taxon>Dinophyceae</taxon>
        <taxon>Suessiales</taxon>
        <taxon>Symbiodiniaceae</taxon>
        <taxon>Symbiodinium</taxon>
    </lineage>
</organism>
<comment type="caution">
    <text evidence="1">The sequence shown here is derived from an EMBL/GenBank/DDBJ whole genome shotgun (WGS) entry which is preliminary data.</text>
</comment>
<protein>
    <submittedName>
        <fullName evidence="1">Uncharacterized protein</fullName>
    </submittedName>
</protein>
<name>A0A812VA99_9DINO</name>
<accession>A0A812VA99</accession>
<proteinExistence type="predicted"/>